<feature type="domain" description="Glycoside hydrolase family 57 N-terminal" evidence="7">
    <location>
        <begin position="25"/>
        <end position="388"/>
    </location>
</feature>
<protein>
    <submittedName>
        <fullName evidence="9">1,4-alpha-glucan branching enzyme</fullName>
        <ecNumber evidence="9">2.4.1.18</ecNumber>
    </submittedName>
</protein>
<feature type="binding site" evidence="4">
    <location>
        <position position="465"/>
    </location>
    <ligand>
        <name>substrate</name>
    </ligand>
</feature>
<evidence type="ECO:0000256" key="4">
    <source>
        <dbReference type="PIRSR" id="PIRSR640042-2"/>
    </source>
</evidence>
<dbReference type="GO" id="GO:0003844">
    <property type="term" value="F:1,4-alpha-glucan branching enzyme activity"/>
    <property type="evidence" value="ECO:0007669"/>
    <property type="project" value="UniProtKB-EC"/>
</dbReference>
<dbReference type="SUPFAM" id="SSF88713">
    <property type="entry name" value="Glycoside hydrolase/deacetylase"/>
    <property type="match status" value="1"/>
</dbReference>
<dbReference type="EC" id="2.4.1.18" evidence="9"/>
<dbReference type="InterPro" id="IPR040042">
    <property type="entry name" value="Branching_enz_MT3115-like"/>
</dbReference>
<feature type="domain" description="1,4-alpha-glucan branching enzyme C-terminal" evidence="8">
    <location>
        <begin position="434"/>
        <end position="525"/>
    </location>
</feature>
<comment type="similarity">
    <text evidence="1 5">Belongs to the glycosyl hydrolase 57 family.</text>
</comment>
<evidence type="ECO:0000313" key="9">
    <source>
        <dbReference type="EMBL" id="MBB3036197.1"/>
    </source>
</evidence>
<feature type="binding site" evidence="4">
    <location>
        <position position="258"/>
    </location>
    <ligand>
        <name>substrate</name>
    </ligand>
</feature>
<feature type="binding site" evidence="4">
    <location>
        <position position="403"/>
    </location>
    <ligand>
        <name>substrate</name>
    </ligand>
</feature>
<dbReference type="InterPro" id="IPR015293">
    <property type="entry name" value="BE_C"/>
</dbReference>
<dbReference type="Gene3D" id="3.20.110.10">
    <property type="entry name" value="Glycoside hydrolase 38, N terminal domain"/>
    <property type="match status" value="1"/>
</dbReference>
<dbReference type="PANTHER" id="PTHR41695:SF1">
    <property type="entry name" value="1,4-ALPHA-GLUCAN BRANCHING ENZYME TK1436"/>
    <property type="match status" value="1"/>
</dbReference>
<organism evidence="9 10">
    <name type="scientific">Hoyosella altamirensis</name>
    <dbReference type="NCBI Taxonomy" id="616997"/>
    <lineage>
        <taxon>Bacteria</taxon>
        <taxon>Bacillati</taxon>
        <taxon>Actinomycetota</taxon>
        <taxon>Actinomycetes</taxon>
        <taxon>Mycobacteriales</taxon>
        <taxon>Hoyosellaceae</taxon>
        <taxon>Hoyosella</taxon>
    </lineage>
</organism>
<sequence>MTSTTVHPSSAKNHSEGSVPGMFCLVLHSHLPWLAHHGRWPVGEEWLYQSWAATYQPVFSVLRRLADEGRSRLVSLGVTPVLAAQLDDPYTLAGMHDWLGNWQLRSHEAALATPRAGDSGAASAASLRRLGGREHRASAAALADFEENWRHGGAGLIRSLTDAGAIELLGGPLTHPFQPLLDPELRSFALQQGLRDARQRFGTQPAGIWAPECAYTQGLESLYQRSGVSHFLVDGPSLRGDTSLGRPVGTSGVVAFGRDLQVSYRVWSPKSGYPGHRDYRDFHSYHHPTGLKPARVTSKNTPAERKAPYDPHRAAAALDEHADDFVEIVRRRLADESARIGRPALVVAAFDTELFGHWWHEGPEWLELVLRRLPEAGIQVGTLQDAIDGGYVGAPVQLPDSSWGSGKDWRVWAGDDVQDLVQLNAEVAELALTAVKKRAEHLPRSTRDAVSDQIIREALLCLASDWAFMVTKDSAVDYARDRAHKHAHAAREIAAAALSGDEARAHALAAGWRHADGLFPGLDSRLLTAGSEVAR</sequence>
<dbReference type="GO" id="GO:0005576">
    <property type="term" value="C:extracellular region"/>
    <property type="evidence" value="ECO:0007669"/>
    <property type="project" value="TreeGrafter"/>
</dbReference>
<dbReference type="PANTHER" id="PTHR41695">
    <property type="entry name" value="1,4-ALPHA-GLUCAN BRANCHING ENZYME RV3031-RELATED"/>
    <property type="match status" value="1"/>
</dbReference>
<dbReference type="Pfam" id="PF09210">
    <property type="entry name" value="BE_C"/>
    <property type="match status" value="1"/>
</dbReference>
<comment type="caution">
    <text evidence="9">The sequence shown here is derived from an EMBL/GenBank/DDBJ whole genome shotgun (WGS) entry which is preliminary data.</text>
</comment>
<feature type="binding site" evidence="4">
    <location>
        <position position="275"/>
    </location>
    <ligand>
        <name>substrate</name>
    </ligand>
</feature>
<dbReference type="EMBL" id="JACHWS010000001">
    <property type="protein sequence ID" value="MBB3036197.1"/>
    <property type="molecule type" value="Genomic_DNA"/>
</dbReference>
<dbReference type="Gene3D" id="1.20.1430.10">
    <property type="entry name" value="Families 57/38 glycoside transferase, middle domain"/>
    <property type="match status" value="1"/>
</dbReference>
<feature type="region of interest" description="Disordered" evidence="6">
    <location>
        <begin position="290"/>
        <end position="310"/>
    </location>
</feature>
<keyword evidence="10" id="KW-1185">Reference proteome</keyword>
<dbReference type="Pfam" id="PF03065">
    <property type="entry name" value="Glyco_hydro_57"/>
    <property type="match status" value="1"/>
</dbReference>
<evidence type="ECO:0000256" key="2">
    <source>
        <dbReference type="ARBA" id="ARBA00023277"/>
    </source>
</evidence>
<feature type="active site" description="Nucleophile" evidence="3">
    <location>
        <position position="212"/>
    </location>
</feature>
<name>A0A839RII6_9ACTN</name>
<accession>A0A839RII6</accession>
<dbReference type="InterPro" id="IPR028995">
    <property type="entry name" value="Glyco_hydro_57/38_cen_sf"/>
</dbReference>
<gene>
    <name evidence="9" type="ORF">FHU29_000631</name>
</gene>
<evidence type="ECO:0000259" key="8">
    <source>
        <dbReference type="Pfam" id="PF09210"/>
    </source>
</evidence>
<keyword evidence="9" id="KW-0808">Transferase</keyword>
<evidence type="ECO:0000256" key="6">
    <source>
        <dbReference type="SAM" id="MobiDB-lite"/>
    </source>
</evidence>
<evidence type="ECO:0000259" key="7">
    <source>
        <dbReference type="Pfam" id="PF03065"/>
    </source>
</evidence>
<dbReference type="AlphaFoldDB" id="A0A839RII6"/>
<dbReference type="InterPro" id="IPR027291">
    <property type="entry name" value="Glyco_hydro_38_N_sf"/>
</dbReference>
<evidence type="ECO:0000256" key="3">
    <source>
        <dbReference type="PIRSR" id="PIRSR640042-1"/>
    </source>
</evidence>
<feature type="active site" description="Proton donor" evidence="3">
    <location>
        <position position="351"/>
    </location>
</feature>
<dbReference type="InterPro" id="IPR037090">
    <property type="entry name" value="57_glycoside_trans_central"/>
</dbReference>
<reference evidence="9 10" key="1">
    <citation type="submission" date="2020-08" db="EMBL/GenBank/DDBJ databases">
        <title>Sequencing the genomes of 1000 actinobacteria strains.</title>
        <authorList>
            <person name="Klenk H.-P."/>
        </authorList>
    </citation>
    <scope>NUCLEOTIDE SEQUENCE [LARGE SCALE GENOMIC DNA]</scope>
    <source>
        <strain evidence="9 10">DSM 45258</strain>
    </source>
</reference>
<dbReference type="Proteomes" id="UP000567922">
    <property type="component" value="Unassembled WGS sequence"/>
</dbReference>
<evidence type="ECO:0000256" key="5">
    <source>
        <dbReference type="RuleBase" id="RU361196"/>
    </source>
</evidence>
<keyword evidence="9" id="KW-0328">Glycosyltransferase</keyword>
<dbReference type="GO" id="GO:0030979">
    <property type="term" value="P:alpha-glucan biosynthetic process"/>
    <property type="evidence" value="ECO:0007669"/>
    <property type="project" value="InterPro"/>
</dbReference>
<dbReference type="SUPFAM" id="SSF88688">
    <property type="entry name" value="Families 57/38 glycoside transferase middle domain"/>
    <property type="match status" value="1"/>
</dbReference>
<keyword evidence="2 5" id="KW-0119">Carbohydrate metabolism</keyword>
<dbReference type="InterPro" id="IPR011330">
    <property type="entry name" value="Glyco_hydro/deAcase_b/a-brl"/>
</dbReference>
<evidence type="ECO:0000256" key="1">
    <source>
        <dbReference type="ARBA" id="ARBA00006821"/>
    </source>
</evidence>
<proteinExistence type="inferred from homology"/>
<dbReference type="InterPro" id="IPR004300">
    <property type="entry name" value="Glyco_hydro_57_N"/>
</dbReference>
<evidence type="ECO:0000313" key="10">
    <source>
        <dbReference type="Proteomes" id="UP000567922"/>
    </source>
</evidence>